<protein>
    <recommendedName>
        <fullName evidence="1">site-specific DNA-methyltransferase (adenine-specific)</fullName>
        <ecNumber evidence="1">2.1.1.72</ecNumber>
    </recommendedName>
</protein>
<keyword evidence="3" id="KW-0808">Transferase</keyword>
<feature type="domain" description="DNA methylase adenine-specific" evidence="5">
    <location>
        <begin position="319"/>
        <end position="503"/>
    </location>
</feature>
<dbReference type="Pfam" id="PF02384">
    <property type="entry name" value="N6_Mtase"/>
    <property type="match status" value="1"/>
</dbReference>
<evidence type="ECO:0000256" key="1">
    <source>
        <dbReference type="ARBA" id="ARBA00011900"/>
    </source>
</evidence>
<evidence type="ECO:0000313" key="7">
    <source>
        <dbReference type="EMBL" id="MFC5747986.1"/>
    </source>
</evidence>
<gene>
    <name evidence="7" type="ORF">ACFPZN_20340</name>
</gene>
<dbReference type="InterPro" id="IPR041635">
    <property type="entry name" value="Type_ISP_LLaBIII_C"/>
</dbReference>
<dbReference type="PANTHER" id="PTHR33841">
    <property type="entry name" value="DNA METHYLTRANSFERASE YEEA-RELATED"/>
    <property type="match status" value="1"/>
</dbReference>
<dbReference type="InterPro" id="IPR050953">
    <property type="entry name" value="N4_N6_ade-DNA_methylase"/>
</dbReference>
<evidence type="ECO:0000256" key="2">
    <source>
        <dbReference type="ARBA" id="ARBA00022603"/>
    </source>
</evidence>
<comment type="caution">
    <text evidence="7">The sequence shown here is derived from an EMBL/GenBank/DDBJ whole genome shotgun (WGS) entry which is preliminary data.</text>
</comment>
<dbReference type="EMBL" id="JBHSON010000027">
    <property type="protein sequence ID" value="MFC5747986.1"/>
    <property type="molecule type" value="Genomic_DNA"/>
</dbReference>
<feature type="domain" description="Type ISP restriction-modification enzyme LLaBIII C-terminal specificity" evidence="6">
    <location>
        <begin position="693"/>
        <end position="1044"/>
    </location>
</feature>
<comment type="catalytic activity">
    <reaction evidence="4">
        <text>a 2'-deoxyadenosine in DNA + S-adenosyl-L-methionine = an N(6)-methyl-2'-deoxyadenosine in DNA + S-adenosyl-L-homocysteine + H(+)</text>
        <dbReference type="Rhea" id="RHEA:15197"/>
        <dbReference type="Rhea" id="RHEA-COMP:12418"/>
        <dbReference type="Rhea" id="RHEA-COMP:12419"/>
        <dbReference type="ChEBI" id="CHEBI:15378"/>
        <dbReference type="ChEBI" id="CHEBI:57856"/>
        <dbReference type="ChEBI" id="CHEBI:59789"/>
        <dbReference type="ChEBI" id="CHEBI:90615"/>
        <dbReference type="ChEBI" id="CHEBI:90616"/>
        <dbReference type="EC" id="2.1.1.72"/>
    </reaction>
</comment>
<dbReference type="PRINTS" id="PR00507">
    <property type="entry name" value="N12N6MTFRASE"/>
</dbReference>
<dbReference type="Gene3D" id="3.40.50.150">
    <property type="entry name" value="Vaccinia Virus protein VP39"/>
    <property type="match status" value="1"/>
</dbReference>
<name>A0ABW0ZYH9_9ACTN</name>
<dbReference type="Pfam" id="PF18135">
    <property type="entry name" value="Type_ISP_C"/>
    <property type="match status" value="1"/>
</dbReference>
<reference evidence="8" key="1">
    <citation type="journal article" date="2019" name="Int. J. Syst. Evol. Microbiol.">
        <title>The Global Catalogue of Microorganisms (GCM) 10K type strain sequencing project: providing services to taxonomists for standard genome sequencing and annotation.</title>
        <authorList>
            <consortium name="The Broad Institute Genomics Platform"/>
            <consortium name="The Broad Institute Genome Sequencing Center for Infectious Disease"/>
            <person name="Wu L."/>
            <person name="Ma J."/>
        </authorList>
    </citation>
    <scope>NUCLEOTIDE SEQUENCE [LARGE SCALE GENOMIC DNA]</scope>
    <source>
        <strain evidence="8">KCTC 42087</strain>
    </source>
</reference>
<evidence type="ECO:0000259" key="6">
    <source>
        <dbReference type="Pfam" id="PF18135"/>
    </source>
</evidence>
<evidence type="ECO:0000256" key="3">
    <source>
        <dbReference type="ARBA" id="ARBA00022679"/>
    </source>
</evidence>
<dbReference type="PANTHER" id="PTHR33841:SF1">
    <property type="entry name" value="DNA METHYLTRANSFERASE A"/>
    <property type="match status" value="1"/>
</dbReference>
<dbReference type="InterPro" id="IPR003356">
    <property type="entry name" value="DNA_methylase_A-5"/>
</dbReference>
<dbReference type="SUPFAM" id="SSF53335">
    <property type="entry name" value="S-adenosyl-L-methionine-dependent methyltransferases"/>
    <property type="match status" value="1"/>
</dbReference>
<organism evidence="7 8">
    <name type="scientific">Actinomadura rugatobispora</name>
    <dbReference type="NCBI Taxonomy" id="1994"/>
    <lineage>
        <taxon>Bacteria</taxon>
        <taxon>Bacillati</taxon>
        <taxon>Actinomycetota</taxon>
        <taxon>Actinomycetes</taxon>
        <taxon>Streptosporangiales</taxon>
        <taxon>Thermomonosporaceae</taxon>
        <taxon>Actinomadura</taxon>
    </lineage>
</organism>
<dbReference type="RefSeq" id="WP_378283618.1">
    <property type="nucleotide sequence ID" value="NZ_JBHSON010000027.1"/>
</dbReference>
<keyword evidence="8" id="KW-1185">Reference proteome</keyword>
<dbReference type="Proteomes" id="UP001596074">
    <property type="component" value="Unassembled WGS sequence"/>
</dbReference>
<keyword evidence="2" id="KW-0489">Methyltransferase</keyword>
<dbReference type="EC" id="2.1.1.72" evidence="1"/>
<evidence type="ECO:0000313" key="8">
    <source>
        <dbReference type="Proteomes" id="UP001596074"/>
    </source>
</evidence>
<sequence length="1103" mass="122954">MVARSTLPASTLTEITEAVGRFGAEVGPKLRNGSGGAEDQLRGPFERLLDDLGRILGIDVLTVGEVSLAALGIRPDYSVDVAGAHIGYVELKAPGKGVPTTWTPTSREQKQWDKLRLLPNVLYSDGQQYAVYRSGELVGRVARLEGDIRHADGRLAPAGEEFARVIAAFLLWEPETPRTIPQLVRAVANLCRLLRGEVADALRRERAGAERQPVFVGLVDDWRVLLFPELSDEQFADAFAQTITFSLLLARVDGIDFAGKPLSEIARELGKKHSLMGKALNVLTEGTVEGHSIVVTTMLRVIGVVDWDALTDGSRDDYLYLYERFLEHYDRDLRRQSGSFYTPDEVSGFMVRFADEVLRTRLGRAYGLASDDVTIIDPAMGTGTFLLKIVDQVAETVSREEGSEAVPSQLLALFGRLIGFELQTCPFAVAELRMHQALKIRHGTEIPEREVRFFVADALDNPYAEQTQIASTLEPIARSRREANRVKRETAVRVVIGNPPYRERAKGLGGWVEQGDPNSGEDAPLQRFRAPGQGRYEYVLSNLYVYFWRWATWKVFDAHPEDSSGIVAFITPSSFTTGPGYAGMREYLRRTADEGWIIDLSPEGHQAPVNTRVFPGVQHPLCIAVFVRRGTGDPARPAKIRHMSVAGRRTAKFAQLNDVSLADSRWRECGDGWQDRLEPAIDDAWGRHPLLGDLMPWQAPGVKPNRTWVYAPLPETLAARWKRLTAAPPEDKPTLFKESDSRRVDSVVSSAPGFIDHNGSLLAETGPCPGPVRIAYRSFDRQWTVPDIRLFDRPRPDLWRVQGDNQLFVVEQHRHRTGRGPGVVFTALLPDMDHFMGHHGGRVLPLYRDSAGLAANLPPKLCTVLAERLGMRVTAEDVLAYVAAVVAHPGYTERFTKELATPGIRVPMAADAEVWLEAVAIGREVLWLHTYGERFHDHNAGRPLGSPRLPDEERPRVVVRIPGEPAGMPEKIDYDPDRRTLNVGDGRISPVAPRVWEYEVSGMRIVKKWFDYRRREPAGRRSSPLDDINPERWPAKFTTELLELLNVLGRCAALEPAQAQLMDRIVSSPLITTDHLAAEGVLPVSAKERKPVRSTRSDAQTMF</sequence>
<proteinExistence type="predicted"/>
<evidence type="ECO:0000259" key="5">
    <source>
        <dbReference type="Pfam" id="PF02384"/>
    </source>
</evidence>
<dbReference type="InterPro" id="IPR029063">
    <property type="entry name" value="SAM-dependent_MTases_sf"/>
</dbReference>
<accession>A0ABW0ZYH9</accession>
<evidence type="ECO:0000256" key="4">
    <source>
        <dbReference type="ARBA" id="ARBA00047942"/>
    </source>
</evidence>